<keyword evidence="3 6" id="KW-0863">Zinc-finger</keyword>
<evidence type="ECO:0000313" key="9">
    <source>
        <dbReference type="EMBL" id="PKK17829.1"/>
    </source>
</evidence>
<evidence type="ECO:0000256" key="7">
    <source>
        <dbReference type="SAM" id="MobiDB-lite"/>
    </source>
</evidence>
<evidence type="ECO:0000256" key="1">
    <source>
        <dbReference type="ARBA" id="ARBA00004123"/>
    </source>
</evidence>
<name>A0A2I0LK68_COLLI</name>
<evidence type="ECO:0000259" key="8">
    <source>
        <dbReference type="PROSITE" id="PS50157"/>
    </source>
</evidence>
<sequence length="481" mass="52319">EEKSSKLPLSPLQSSPKAQWPQDEEGPLNLTSGSEPVRDIRCEFCGEYFENRKGLSSHARSHLRQMGVTEWYVNGSPIDTLREILKRRTQHNPPAPKSMAKTLMGPLEPRGAGDIHIPALGKKKKLKQDQLRMEIKREMLAGGLHGELHPSDPAWAPRDDMSPLNLSSRADPVRDIRCEFCGEYFENRKGLSSHARSHLRQMGVTEWSVNGSPIDTLREILKKKTKPCVIKKEPHPAAIEPPKSIGDDGPEPKSPGKLLQGLGLPALSGRPGKPGPGAASLGRDITLLPLSAKATGGFLTPLSAKRPLPDDRLGPPGDVKHKAFVQSELPFKAKATHEKHNRKALASHARAHLRQFGVTEWCVNGSPIETLSEWIRHRPQKAGAYRSYIQGGRPFTKKFRNSAHAGGARRVPLGLQGGAVALLGKGLPGDLAHGDAGKLLDGGSGAERPLVTSPLSLVKLEEHQRSNISSESGELKTPILV</sequence>
<evidence type="ECO:0000256" key="5">
    <source>
        <dbReference type="ARBA" id="ARBA00023242"/>
    </source>
</evidence>
<accession>A0A2I0LK68</accession>
<feature type="domain" description="C2H2-type" evidence="8">
    <location>
        <begin position="40"/>
        <end position="67"/>
    </location>
</feature>
<dbReference type="InterPro" id="IPR051643">
    <property type="entry name" value="Transcr_Reg_ZincFinger"/>
</dbReference>
<feature type="compositionally biased region" description="Low complexity" evidence="7">
    <location>
        <begin position="1"/>
        <end position="17"/>
    </location>
</feature>
<dbReference type="PANTHER" id="PTHR24396">
    <property type="entry name" value="ZINC FINGER PROTEIN"/>
    <property type="match status" value="1"/>
</dbReference>
<dbReference type="PROSITE" id="PS50157">
    <property type="entry name" value="ZINC_FINGER_C2H2_2"/>
    <property type="match status" value="2"/>
</dbReference>
<dbReference type="SUPFAM" id="SSF57667">
    <property type="entry name" value="beta-beta-alpha zinc fingers"/>
    <property type="match status" value="1"/>
</dbReference>
<dbReference type="PROSITE" id="PS00028">
    <property type="entry name" value="ZINC_FINGER_C2H2_1"/>
    <property type="match status" value="2"/>
</dbReference>
<evidence type="ECO:0000313" key="10">
    <source>
        <dbReference type="Proteomes" id="UP000053872"/>
    </source>
</evidence>
<gene>
    <name evidence="9" type="ORF">A306_00014578</name>
</gene>
<dbReference type="PANTHER" id="PTHR24396:SF22">
    <property type="entry name" value="PROTEIN WIZ"/>
    <property type="match status" value="1"/>
</dbReference>
<comment type="subcellular location">
    <subcellularLocation>
        <location evidence="1">Nucleus</location>
    </subcellularLocation>
</comment>
<dbReference type="AlphaFoldDB" id="A0A2I0LK68"/>
<dbReference type="GO" id="GO:0000978">
    <property type="term" value="F:RNA polymerase II cis-regulatory region sequence-specific DNA binding"/>
    <property type="evidence" value="ECO:0007669"/>
    <property type="project" value="TreeGrafter"/>
</dbReference>
<reference evidence="9 10" key="1">
    <citation type="journal article" date="2013" name="Science">
        <title>Genomic diversity and evolution of the head crest in the rock pigeon.</title>
        <authorList>
            <person name="Shapiro M.D."/>
            <person name="Kronenberg Z."/>
            <person name="Li C."/>
            <person name="Domyan E.T."/>
            <person name="Pan H."/>
            <person name="Campbell M."/>
            <person name="Tan H."/>
            <person name="Huff C.D."/>
            <person name="Hu H."/>
            <person name="Vickrey A.I."/>
            <person name="Nielsen S.C."/>
            <person name="Stringham S.A."/>
            <person name="Hu H."/>
            <person name="Willerslev E."/>
            <person name="Gilbert M.T."/>
            <person name="Yandell M."/>
            <person name="Zhang G."/>
            <person name="Wang J."/>
        </authorList>
    </citation>
    <scope>NUCLEOTIDE SEQUENCE [LARGE SCALE GENOMIC DNA]</scope>
    <source>
        <tissue evidence="9">Blood</tissue>
    </source>
</reference>
<organism evidence="9 10">
    <name type="scientific">Columba livia</name>
    <name type="common">Rock dove</name>
    <dbReference type="NCBI Taxonomy" id="8932"/>
    <lineage>
        <taxon>Eukaryota</taxon>
        <taxon>Metazoa</taxon>
        <taxon>Chordata</taxon>
        <taxon>Craniata</taxon>
        <taxon>Vertebrata</taxon>
        <taxon>Euteleostomi</taxon>
        <taxon>Archelosauria</taxon>
        <taxon>Archosauria</taxon>
        <taxon>Dinosauria</taxon>
        <taxon>Saurischia</taxon>
        <taxon>Theropoda</taxon>
        <taxon>Coelurosauria</taxon>
        <taxon>Aves</taxon>
        <taxon>Neognathae</taxon>
        <taxon>Neoaves</taxon>
        <taxon>Columbimorphae</taxon>
        <taxon>Columbiformes</taxon>
        <taxon>Columbidae</taxon>
        <taxon>Columba</taxon>
    </lineage>
</organism>
<proteinExistence type="predicted"/>
<dbReference type="GO" id="GO:0000981">
    <property type="term" value="F:DNA-binding transcription factor activity, RNA polymerase II-specific"/>
    <property type="evidence" value="ECO:0007669"/>
    <property type="project" value="TreeGrafter"/>
</dbReference>
<evidence type="ECO:0000256" key="6">
    <source>
        <dbReference type="PROSITE-ProRule" id="PRU00042"/>
    </source>
</evidence>
<feature type="region of interest" description="Disordered" evidence="7">
    <location>
        <begin position="1"/>
        <end position="34"/>
    </location>
</feature>
<keyword evidence="5" id="KW-0539">Nucleus</keyword>
<feature type="non-terminal residue" evidence="9">
    <location>
        <position position="1"/>
    </location>
</feature>
<dbReference type="EMBL" id="AKCR02000265">
    <property type="protein sequence ID" value="PKK17829.1"/>
    <property type="molecule type" value="Genomic_DNA"/>
</dbReference>
<dbReference type="STRING" id="8932.A0A2I0LK68"/>
<keyword evidence="4" id="KW-0862">Zinc</keyword>
<dbReference type="InterPro" id="IPR013087">
    <property type="entry name" value="Znf_C2H2_type"/>
</dbReference>
<evidence type="ECO:0000256" key="4">
    <source>
        <dbReference type="ARBA" id="ARBA00022833"/>
    </source>
</evidence>
<feature type="region of interest" description="Disordered" evidence="7">
    <location>
        <begin position="90"/>
        <end position="123"/>
    </location>
</feature>
<feature type="domain" description="C2H2-type" evidence="8">
    <location>
        <begin position="176"/>
        <end position="203"/>
    </location>
</feature>
<protein>
    <submittedName>
        <fullName evidence="9">Protein Wiz</fullName>
    </submittedName>
</protein>
<dbReference type="Proteomes" id="UP000053872">
    <property type="component" value="Unassembled WGS sequence"/>
</dbReference>
<dbReference type="GO" id="GO:0008270">
    <property type="term" value="F:zinc ion binding"/>
    <property type="evidence" value="ECO:0007669"/>
    <property type="project" value="UniProtKB-KW"/>
</dbReference>
<dbReference type="InParanoid" id="A0A2I0LK68"/>
<dbReference type="SMART" id="SM00355">
    <property type="entry name" value="ZnF_C2H2"/>
    <property type="match status" value="2"/>
</dbReference>
<feature type="region of interest" description="Disordered" evidence="7">
    <location>
        <begin position="235"/>
        <end position="279"/>
    </location>
</feature>
<keyword evidence="10" id="KW-1185">Reference proteome</keyword>
<evidence type="ECO:0000256" key="2">
    <source>
        <dbReference type="ARBA" id="ARBA00022723"/>
    </source>
</evidence>
<comment type="caution">
    <text evidence="9">The sequence shown here is derived from an EMBL/GenBank/DDBJ whole genome shotgun (WGS) entry which is preliminary data.</text>
</comment>
<evidence type="ECO:0000256" key="3">
    <source>
        <dbReference type="ARBA" id="ARBA00022771"/>
    </source>
</evidence>
<dbReference type="GO" id="GO:0005634">
    <property type="term" value="C:nucleus"/>
    <property type="evidence" value="ECO:0007669"/>
    <property type="project" value="UniProtKB-SubCell"/>
</dbReference>
<keyword evidence="2" id="KW-0479">Metal-binding</keyword>
<dbReference type="InterPro" id="IPR036236">
    <property type="entry name" value="Znf_C2H2_sf"/>
</dbReference>